<gene>
    <name evidence="1" type="ORF">hbim_07160</name>
</gene>
<accession>A0AAI8U2Z1</accession>
<dbReference type="RefSeq" id="WP_286212792.1">
    <property type="nucleotide sequence ID" value="NZ_AP027452.1"/>
</dbReference>
<organism evidence="1 2">
    <name type="scientific">Mycolicibacterium mageritense</name>
    <name type="common">Mycobacterium mageritense</name>
    <dbReference type="NCBI Taxonomy" id="53462"/>
    <lineage>
        <taxon>Bacteria</taxon>
        <taxon>Bacillati</taxon>
        <taxon>Actinomycetota</taxon>
        <taxon>Actinomycetes</taxon>
        <taxon>Mycobacteriales</taxon>
        <taxon>Mycobacteriaceae</taxon>
        <taxon>Mycolicibacterium</taxon>
    </lineage>
</organism>
<dbReference type="AlphaFoldDB" id="A0AAI8U2Z1"/>
<name>A0AAI8U2Z1_MYCME</name>
<dbReference type="EMBL" id="AP027452">
    <property type="protein sequence ID" value="BDY33185.1"/>
    <property type="molecule type" value="Genomic_DNA"/>
</dbReference>
<reference evidence="1" key="1">
    <citation type="submission" date="2023-03" db="EMBL/GenBank/DDBJ databases">
        <title>Draft genome sequence of a Mycolicibacterium mageritense strain H4_3_1 isolated from a hybrid biological-inorganic system reactor.</title>
        <authorList>
            <person name="Feng X."/>
            <person name="Kazama D."/>
            <person name="Sato K."/>
            <person name="Kobayashi H."/>
        </authorList>
    </citation>
    <scope>NUCLEOTIDE SEQUENCE</scope>
    <source>
        <strain evidence="1">H4_3_1</strain>
    </source>
</reference>
<proteinExistence type="predicted"/>
<evidence type="ECO:0000313" key="1">
    <source>
        <dbReference type="EMBL" id="BDY33185.1"/>
    </source>
</evidence>
<dbReference type="Proteomes" id="UP001241092">
    <property type="component" value="Chromosome"/>
</dbReference>
<evidence type="ECO:0000313" key="2">
    <source>
        <dbReference type="Proteomes" id="UP001241092"/>
    </source>
</evidence>
<protein>
    <submittedName>
        <fullName evidence="1">Uncharacterized protein</fullName>
    </submittedName>
</protein>
<sequence>MPDPVVTVWRNKFPHPCTLMYWGRKWGIHKRRLRRIHLWTVHSPVIGGETLVINTRMCAGRFHQFDCFHADGSPLNVTGPAEMPNA</sequence>